<protein>
    <submittedName>
        <fullName evidence="1">Uncharacterized protein</fullName>
    </submittedName>
</protein>
<keyword evidence="2" id="KW-1185">Reference proteome</keyword>
<dbReference type="EMBL" id="AP024238">
    <property type="protein sequence ID" value="BCO28161.1"/>
    <property type="molecule type" value="Genomic_DNA"/>
</dbReference>
<evidence type="ECO:0000313" key="1">
    <source>
        <dbReference type="EMBL" id="BCO28161.1"/>
    </source>
</evidence>
<accession>A0ABN6DBC4</accession>
<reference evidence="1 2" key="1">
    <citation type="journal article" date="2021" name="Microbiol. Spectr.">
        <title>A Single Bacterium Capable of Oxidation and Reduction of Iron at Circumneutral pH.</title>
        <authorList>
            <person name="Kato S."/>
            <person name="Ohkuma M."/>
        </authorList>
    </citation>
    <scope>NUCLEOTIDE SEQUENCE [LARGE SCALE GENOMIC DNA]</scope>
    <source>
        <strain evidence="1 2">MIZ03</strain>
    </source>
</reference>
<sequence length="40" mass="4164">MDDTAVGMCLMCALGCWPFSTWGRSSSLVDRPGKVAGLSG</sequence>
<proteinExistence type="predicted"/>
<name>A0ABN6DBC4_9BURK</name>
<gene>
    <name evidence="1" type="ORF">MIZ03_3058</name>
</gene>
<evidence type="ECO:0000313" key="2">
    <source>
        <dbReference type="Proteomes" id="UP000824366"/>
    </source>
</evidence>
<organism evidence="1 2">
    <name type="scientific">Rhodoferax lithotrophicus</name>
    <dbReference type="NCBI Taxonomy" id="2798804"/>
    <lineage>
        <taxon>Bacteria</taxon>
        <taxon>Pseudomonadati</taxon>
        <taxon>Pseudomonadota</taxon>
        <taxon>Betaproteobacteria</taxon>
        <taxon>Burkholderiales</taxon>
        <taxon>Comamonadaceae</taxon>
        <taxon>Rhodoferax</taxon>
    </lineage>
</organism>
<dbReference type="Proteomes" id="UP000824366">
    <property type="component" value="Chromosome"/>
</dbReference>